<feature type="domain" description="JmjC" evidence="1">
    <location>
        <begin position="118"/>
        <end position="281"/>
    </location>
</feature>
<sequence length="345" mass="37930">MSMDFPALADRRVEERSAVDAGVFADQIAAAEAPVILRGQASSWQAVEQARQGDRAIATYLSRFGGGKPLDVLVGLPQIGGRFFYRDDLSGMNFRRERVPLGNLLGLLLKFAEERVEAPPALYASAAAAPDHLPGWDRANPMDLAPADAVPRLWIGNATQVATHFDASPNLAVCVAGRRRFTLFPPEQVANLYLGPLDNTLAGPPSSMVDPDAPDLARYPRFTDAIPHAQVAELAPGDALFIPALWWHHVRAFDRLNVLVNYWWAYDRSGTPFTALIHAMMSVRDLPSAQKRAWRAWFDHLVFGDDTADAAAHLPEHARGVMGPPGTERTERMRHYLLTILSGRG</sequence>
<dbReference type="EMBL" id="JACIJJ010000002">
    <property type="protein sequence ID" value="MBB5698207.1"/>
    <property type="molecule type" value="Genomic_DNA"/>
</dbReference>
<evidence type="ECO:0000313" key="3">
    <source>
        <dbReference type="Proteomes" id="UP000557739"/>
    </source>
</evidence>
<protein>
    <recommendedName>
        <fullName evidence="1">JmjC domain-containing protein</fullName>
    </recommendedName>
</protein>
<evidence type="ECO:0000259" key="1">
    <source>
        <dbReference type="PROSITE" id="PS51184"/>
    </source>
</evidence>
<dbReference type="InterPro" id="IPR041667">
    <property type="entry name" value="Cupin_8"/>
</dbReference>
<dbReference type="InterPro" id="IPR014710">
    <property type="entry name" value="RmlC-like_jellyroll"/>
</dbReference>
<evidence type="ECO:0000313" key="2">
    <source>
        <dbReference type="EMBL" id="MBB5698207.1"/>
    </source>
</evidence>
<dbReference type="PANTHER" id="PTHR12461:SF105">
    <property type="entry name" value="HYPOXIA-INDUCIBLE FACTOR 1-ALPHA INHIBITOR"/>
    <property type="match status" value="1"/>
</dbReference>
<reference evidence="2 3" key="1">
    <citation type="submission" date="2020-08" db="EMBL/GenBank/DDBJ databases">
        <title>Genomic Encyclopedia of Type Strains, Phase IV (KMG-IV): sequencing the most valuable type-strain genomes for metagenomic binning, comparative biology and taxonomic classification.</title>
        <authorList>
            <person name="Goeker M."/>
        </authorList>
    </citation>
    <scope>NUCLEOTIDE SEQUENCE [LARGE SCALE GENOMIC DNA]</scope>
    <source>
        <strain evidence="2 3">DSM 27244</strain>
    </source>
</reference>
<dbReference type="PROSITE" id="PS51184">
    <property type="entry name" value="JMJC"/>
    <property type="match status" value="1"/>
</dbReference>
<dbReference type="SMART" id="SM00558">
    <property type="entry name" value="JmjC"/>
    <property type="match status" value="1"/>
</dbReference>
<dbReference type="Gene3D" id="2.60.120.10">
    <property type="entry name" value="Jelly Rolls"/>
    <property type="match status" value="1"/>
</dbReference>
<gene>
    <name evidence="2" type="ORF">FHR19_001552</name>
</gene>
<dbReference type="SUPFAM" id="SSF51197">
    <property type="entry name" value="Clavaminate synthase-like"/>
    <property type="match status" value="1"/>
</dbReference>
<proteinExistence type="predicted"/>
<dbReference type="AlphaFoldDB" id="A0A7W9APJ1"/>
<dbReference type="InterPro" id="IPR003347">
    <property type="entry name" value="JmjC_dom"/>
</dbReference>
<dbReference type="Proteomes" id="UP000557739">
    <property type="component" value="Unassembled WGS sequence"/>
</dbReference>
<dbReference type="RefSeq" id="WP_246359396.1">
    <property type="nucleotide sequence ID" value="NZ_JACIJJ010000002.1"/>
</dbReference>
<accession>A0A7W9APJ1</accession>
<dbReference type="Pfam" id="PF13621">
    <property type="entry name" value="Cupin_8"/>
    <property type="match status" value="1"/>
</dbReference>
<organism evidence="2 3">
    <name type="scientific">Sphingomonas yantingensis</name>
    <dbReference type="NCBI Taxonomy" id="1241761"/>
    <lineage>
        <taxon>Bacteria</taxon>
        <taxon>Pseudomonadati</taxon>
        <taxon>Pseudomonadota</taxon>
        <taxon>Alphaproteobacteria</taxon>
        <taxon>Sphingomonadales</taxon>
        <taxon>Sphingomonadaceae</taxon>
        <taxon>Sphingomonas</taxon>
    </lineage>
</organism>
<name>A0A7W9APJ1_9SPHN</name>
<keyword evidence="3" id="KW-1185">Reference proteome</keyword>
<comment type="caution">
    <text evidence="2">The sequence shown here is derived from an EMBL/GenBank/DDBJ whole genome shotgun (WGS) entry which is preliminary data.</text>
</comment>
<dbReference type="PANTHER" id="PTHR12461">
    <property type="entry name" value="HYPOXIA-INDUCIBLE FACTOR 1 ALPHA INHIBITOR-RELATED"/>
    <property type="match status" value="1"/>
</dbReference>